<evidence type="ECO:0000313" key="6">
    <source>
        <dbReference type="EMBL" id="KIS22266.1"/>
    </source>
</evidence>
<proteinExistence type="inferred from homology"/>
<reference evidence="6 7" key="1">
    <citation type="submission" date="2014-06" db="EMBL/GenBank/DDBJ databases">
        <title>Genome characterization of distinct group I Clostridium botulinum lineages.</title>
        <authorList>
            <person name="Giordani F."/>
            <person name="Anselmo A."/>
            <person name="Fillo S."/>
            <person name="Palozzi A.M."/>
            <person name="Fortunato A."/>
            <person name="Gentile B."/>
            <person name="Ciammaruconi A."/>
            <person name="Anniballi F."/>
            <person name="De Medici D."/>
            <person name="Lista F."/>
        </authorList>
    </citation>
    <scope>NUCLEOTIDE SEQUENCE [LARGE SCALE GENOMIC DNA]</scope>
    <source>
        <strain evidence="6 7">B2 450</strain>
    </source>
</reference>
<dbReference type="Proteomes" id="UP000032250">
    <property type="component" value="Unassembled WGS sequence"/>
</dbReference>
<evidence type="ECO:0000256" key="3">
    <source>
        <dbReference type="ARBA" id="ARBA00022741"/>
    </source>
</evidence>
<dbReference type="GO" id="GO:0005524">
    <property type="term" value="F:ATP binding"/>
    <property type="evidence" value="ECO:0007669"/>
    <property type="project" value="UniProtKB-KW"/>
</dbReference>
<dbReference type="InterPro" id="IPR003439">
    <property type="entry name" value="ABC_transporter-like_ATP-bd"/>
</dbReference>
<dbReference type="RefSeq" id="WP_043032566.1">
    <property type="nucleotide sequence ID" value="NZ_JXSU01000008.1"/>
</dbReference>
<dbReference type="InterPro" id="IPR027417">
    <property type="entry name" value="P-loop_NTPase"/>
</dbReference>
<dbReference type="InterPro" id="IPR003593">
    <property type="entry name" value="AAA+_ATPase"/>
</dbReference>
<accession>A0A0D1BU22</accession>
<dbReference type="Pfam" id="PF00005">
    <property type="entry name" value="ABC_tran"/>
    <property type="match status" value="1"/>
</dbReference>
<evidence type="ECO:0000256" key="1">
    <source>
        <dbReference type="ARBA" id="ARBA00005417"/>
    </source>
</evidence>
<gene>
    <name evidence="6" type="ORF">N495_17580</name>
</gene>
<comment type="similarity">
    <text evidence="1">Belongs to the ABC transporter superfamily.</text>
</comment>
<dbReference type="Gene3D" id="3.40.50.300">
    <property type="entry name" value="P-loop containing nucleotide triphosphate hydrolases"/>
    <property type="match status" value="1"/>
</dbReference>
<keyword evidence="2" id="KW-0813">Transport</keyword>
<dbReference type="InterPro" id="IPR017871">
    <property type="entry name" value="ABC_transporter-like_CS"/>
</dbReference>
<dbReference type="HOGENOM" id="CLU_000604_1_2_9"/>
<organism evidence="6 7">
    <name type="scientific">Clostridium botulinum B2 450</name>
    <dbReference type="NCBI Taxonomy" id="1379739"/>
    <lineage>
        <taxon>Bacteria</taxon>
        <taxon>Bacillati</taxon>
        <taxon>Bacillota</taxon>
        <taxon>Clostridia</taxon>
        <taxon>Eubacteriales</taxon>
        <taxon>Clostridiaceae</taxon>
        <taxon>Clostridium</taxon>
    </lineage>
</organism>
<dbReference type="OrthoDB" id="9775135at2"/>
<evidence type="ECO:0000256" key="4">
    <source>
        <dbReference type="ARBA" id="ARBA00022840"/>
    </source>
</evidence>
<dbReference type="GO" id="GO:0016887">
    <property type="term" value="F:ATP hydrolysis activity"/>
    <property type="evidence" value="ECO:0007669"/>
    <property type="project" value="InterPro"/>
</dbReference>
<keyword evidence="3" id="KW-0547">Nucleotide-binding</keyword>
<dbReference type="AlphaFoldDB" id="A0A0D1BU22"/>
<name>A0A0D1BU22_CLOBO</name>
<dbReference type="EMBL" id="JXSU01000008">
    <property type="protein sequence ID" value="KIS22266.1"/>
    <property type="molecule type" value="Genomic_DNA"/>
</dbReference>
<keyword evidence="4 6" id="KW-0067">ATP-binding</keyword>
<sequence>MKISIKNVSMTYKTGKKALSNLNLEVNSPNFIGLLGPNGAGKSTFMKLLVSKIIPTEGEIIVDGKPIQKHEKELRKQLGYLPQSFGLYDELTVYEFLDYMCALKEIKKNVKGIIRQAIEQTNLQEKRNFKIKTLSGGQRQRVGIAQVLLGNPELIILDEPTVGLDPEERIKFRNIFSQTANDKIVLLSTHIIDDIQAICNRIIIINNGRILFDGTSPDLIKAVHGRVGFIEEKDNKALEKRIGGKYIITSKLFTGNGISCRVIGKEIESSIPLVEPTLEDAYTYVIHNGGVN</sequence>
<dbReference type="PANTHER" id="PTHR43335">
    <property type="entry name" value="ABC TRANSPORTER, ATP-BINDING PROTEIN"/>
    <property type="match status" value="1"/>
</dbReference>
<evidence type="ECO:0000256" key="2">
    <source>
        <dbReference type="ARBA" id="ARBA00022448"/>
    </source>
</evidence>
<evidence type="ECO:0000259" key="5">
    <source>
        <dbReference type="PROSITE" id="PS50893"/>
    </source>
</evidence>
<dbReference type="SMART" id="SM00382">
    <property type="entry name" value="AAA"/>
    <property type="match status" value="1"/>
</dbReference>
<dbReference type="PATRIC" id="fig|1379739.3.peg.3894"/>
<protein>
    <submittedName>
        <fullName evidence="6">ABC transporter ATP-binding protein</fullName>
    </submittedName>
</protein>
<dbReference type="PROSITE" id="PS50893">
    <property type="entry name" value="ABC_TRANSPORTER_2"/>
    <property type="match status" value="1"/>
</dbReference>
<feature type="domain" description="ABC transporter" evidence="5">
    <location>
        <begin position="3"/>
        <end position="232"/>
    </location>
</feature>
<comment type="caution">
    <text evidence="6">The sequence shown here is derived from an EMBL/GenBank/DDBJ whole genome shotgun (WGS) entry which is preliminary data.</text>
</comment>
<dbReference type="PROSITE" id="PS00211">
    <property type="entry name" value="ABC_TRANSPORTER_1"/>
    <property type="match status" value="1"/>
</dbReference>
<dbReference type="PANTHER" id="PTHR43335:SF2">
    <property type="entry name" value="ABC TRANSPORTER, ATP-BINDING PROTEIN"/>
    <property type="match status" value="1"/>
</dbReference>
<dbReference type="SUPFAM" id="SSF52540">
    <property type="entry name" value="P-loop containing nucleoside triphosphate hydrolases"/>
    <property type="match status" value="1"/>
</dbReference>
<evidence type="ECO:0000313" key="7">
    <source>
        <dbReference type="Proteomes" id="UP000032250"/>
    </source>
</evidence>